<dbReference type="Pfam" id="PF00561">
    <property type="entry name" value="Abhydrolase_1"/>
    <property type="match status" value="1"/>
</dbReference>
<dbReference type="AlphaFoldDB" id="A0A2P8E9L1"/>
<dbReference type="Gene3D" id="3.40.50.1820">
    <property type="entry name" value="alpha/beta hydrolase"/>
    <property type="match status" value="1"/>
</dbReference>
<dbReference type="GO" id="GO:0003824">
    <property type="term" value="F:catalytic activity"/>
    <property type="evidence" value="ECO:0007669"/>
    <property type="project" value="UniProtKB-ARBA"/>
</dbReference>
<dbReference type="Proteomes" id="UP000243528">
    <property type="component" value="Unassembled WGS sequence"/>
</dbReference>
<sequence length="279" mass="29671">MREIEACDGRTLAVEEWGVPGGTPVLYAHGTPMSRLARHPDEDMFRDLNVRLITYDRPGYGRSTPHQGRRVVDAAADLAAIADALGLEDVVTFGVSGGGPHALAFAAAHPGRVRRVATLASTAPIDAAGLDWTAGMADGNVASAEAASQGRAALEQHLASAESDDLASLLPAAEQRMLARPEVQEMLSAAFTEALRPGLAGWTDDELALYGLPWGFDPADITVPVLLWHGEQDTLVPVGHADWLRRRIPGATLTRSADAGHAGHFDATDEALRWLLAKR</sequence>
<feature type="domain" description="AB hydrolase-1" evidence="1">
    <location>
        <begin position="24"/>
        <end position="267"/>
    </location>
</feature>
<name>A0A2P8E9L1_9ACTN</name>
<dbReference type="InterPro" id="IPR050471">
    <property type="entry name" value="AB_hydrolase"/>
</dbReference>
<dbReference type="PRINTS" id="PR00111">
    <property type="entry name" value="ABHYDROLASE"/>
</dbReference>
<evidence type="ECO:0000313" key="2">
    <source>
        <dbReference type="EMBL" id="PSL06171.1"/>
    </source>
</evidence>
<dbReference type="SUPFAM" id="SSF53474">
    <property type="entry name" value="alpha/beta-Hydrolases"/>
    <property type="match status" value="1"/>
</dbReference>
<organism evidence="2 3">
    <name type="scientific">Haloactinopolyspora alba</name>
    <dbReference type="NCBI Taxonomy" id="648780"/>
    <lineage>
        <taxon>Bacteria</taxon>
        <taxon>Bacillati</taxon>
        <taxon>Actinomycetota</taxon>
        <taxon>Actinomycetes</taxon>
        <taxon>Jiangellales</taxon>
        <taxon>Jiangellaceae</taxon>
        <taxon>Haloactinopolyspora</taxon>
    </lineage>
</organism>
<proteinExistence type="predicted"/>
<evidence type="ECO:0000313" key="3">
    <source>
        <dbReference type="Proteomes" id="UP000243528"/>
    </source>
</evidence>
<accession>A0A2P8E9L1</accession>
<keyword evidence="3" id="KW-1185">Reference proteome</keyword>
<reference evidence="2 3" key="1">
    <citation type="submission" date="2018-03" db="EMBL/GenBank/DDBJ databases">
        <title>Genomic Encyclopedia of Archaeal and Bacterial Type Strains, Phase II (KMG-II): from individual species to whole genera.</title>
        <authorList>
            <person name="Goeker M."/>
        </authorList>
    </citation>
    <scope>NUCLEOTIDE SEQUENCE [LARGE SCALE GENOMIC DNA]</scope>
    <source>
        <strain evidence="2 3">DSM 45211</strain>
    </source>
</reference>
<comment type="caution">
    <text evidence="2">The sequence shown here is derived from an EMBL/GenBank/DDBJ whole genome shotgun (WGS) entry which is preliminary data.</text>
</comment>
<dbReference type="PANTHER" id="PTHR43433:SF5">
    <property type="entry name" value="AB HYDROLASE-1 DOMAIN-CONTAINING PROTEIN"/>
    <property type="match status" value="1"/>
</dbReference>
<dbReference type="RefSeq" id="WP_106536363.1">
    <property type="nucleotide sequence ID" value="NZ_ML142903.1"/>
</dbReference>
<dbReference type="InterPro" id="IPR000073">
    <property type="entry name" value="AB_hydrolase_1"/>
</dbReference>
<dbReference type="InterPro" id="IPR029058">
    <property type="entry name" value="AB_hydrolase_fold"/>
</dbReference>
<evidence type="ECO:0000259" key="1">
    <source>
        <dbReference type="Pfam" id="PF00561"/>
    </source>
</evidence>
<dbReference type="PANTHER" id="PTHR43433">
    <property type="entry name" value="HYDROLASE, ALPHA/BETA FOLD FAMILY PROTEIN"/>
    <property type="match status" value="1"/>
</dbReference>
<gene>
    <name evidence="2" type="ORF">CLV30_103326</name>
</gene>
<protein>
    <submittedName>
        <fullName evidence="2">Pimeloyl-ACP methyl ester carboxylesterase</fullName>
    </submittedName>
</protein>
<dbReference type="OrthoDB" id="9800988at2"/>
<dbReference type="EMBL" id="PYGE01000003">
    <property type="protein sequence ID" value="PSL06171.1"/>
    <property type="molecule type" value="Genomic_DNA"/>
</dbReference>